<dbReference type="AlphaFoldDB" id="A0A822YF98"/>
<protein>
    <submittedName>
        <fullName evidence="2">Uncharacterized protein</fullName>
    </submittedName>
</protein>
<sequence length="74" mass="8283">MASYNPFSARMGPSPPPEQSILPASGNGSNVGERARARAKEREREKAHGIRHGEITKLGDQTKYRRPPVRLRME</sequence>
<name>A0A822YF98_NELNU</name>
<feature type="compositionally biased region" description="Basic and acidic residues" evidence="1">
    <location>
        <begin position="33"/>
        <end position="63"/>
    </location>
</feature>
<feature type="compositionally biased region" description="Basic residues" evidence="1">
    <location>
        <begin position="64"/>
        <end position="74"/>
    </location>
</feature>
<feature type="region of interest" description="Disordered" evidence="1">
    <location>
        <begin position="1"/>
        <end position="74"/>
    </location>
</feature>
<evidence type="ECO:0000313" key="2">
    <source>
        <dbReference type="EMBL" id="DAD29686.1"/>
    </source>
</evidence>
<evidence type="ECO:0000313" key="3">
    <source>
        <dbReference type="Proteomes" id="UP000607653"/>
    </source>
</evidence>
<accession>A0A822YF98</accession>
<proteinExistence type="predicted"/>
<dbReference type="EMBL" id="DUZY01000002">
    <property type="protein sequence ID" value="DAD29686.1"/>
    <property type="molecule type" value="Genomic_DNA"/>
</dbReference>
<dbReference type="Proteomes" id="UP000607653">
    <property type="component" value="Unassembled WGS sequence"/>
</dbReference>
<gene>
    <name evidence="2" type="ORF">HUJ06_031154</name>
</gene>
<evidence type="ECO:0000256" key="1">
    <source>
        <dbReference type="SAM" id="MobiDB-lite"/>
    </source>
</evidence>
<reference evidence="2 3" key="1">
    <citation type="journal article" date="2020" name="Mol. Biol. Evol.">
        <title>Distinct Expression and Methylation Patterns for Genes with Different Fates following a Single Whole-Genome Duplication in Flowering Plants.</title>
        <authorList>
            <person name="Shi T."/>
            <person name="Rahmani R.S."/>
            <person name="Gugger P.F."/>
            <person name="Wang M."/>
            <person name="Li H."/>
            <person name="Zhang Y."/>
            <person name="Li Z."/>
            <person name="Wang Q."/>
            <person name="Van de Peer Y."/>
            <person name="Marchal K."/>
            <person name="Chen J."/>
        </authorList>
    </citation>
    <scope>NUCLEOTIDE SEQUENCE [LARGE SCALE GENOMIC DNA]</scope>
    <source>
        <tissue evidence="2">Leaf</tissue>
    </source>
</reference>
<organism evidence="2 3">
    <name type="scientific">Nelumbo nucifera</name>
    <name type="common">Sacred lotus</name>
    <dbReference type="NCBI Taxonomy" id="4432"/>
    <lineage>
        <taxon>Eukaryota</taxon>
        <taxon>Viridiplantae</taxon>
        <taxon>Streptophyta</taxon>
        <taxon>Embryophyta</taxon>
        <taxon>Tracheophyta</taxon>
        <taxon>Spermatophyta</taxon>
        <taxon>Magnoliopsida</taxon>
        <taxon>Proteales</taxon>
        <taxon>Nelumbonaceae</taxon>
        <taxon>Nelumbo</taxon>
    </lineage>
</organism>
<keyword evidence="3" id="KW-1185">Reference proteome</keyword>
<comment type="caution">
    <text evidence="2">The sequence shown here is derived from an EMBL/GenBank/DDBJ whole genome shotgun (WGS) entry which is preliminary data.</text>
</comment>